<protein>
    <submittedName>
        <fullName evidence="1">Uncharacterized protein</fullName>
    </submittedName>
</protein>
<keyword evidence="2" id="KW-1185">Reference proteome</keyword>
<evidence type="ECO:0000313" key="2">
    <source>
        <dbReference type="Proteomes" id="UP000054051"/>
    </source>
</evidence>
<gene>
    <name evidence="1" type="ORF">CAGGBEG34_210030</name>
</gene>
<accession>G2J8S2</accession>
<reference evidence="1 2" key="1">
    <citation type="submission" date="2011-08" db="EMBL/GenBank/DDBJ databases">
        <title>The genome of the obligate endobacterium of an arbuscular mycorrhizal fungus reveals an interphylum network of nutritional interactions.</title>
        <authorList>
            <person name="Ghignone S."/>
            <person name="Salvioli A."/>
            <person name="Anca I."/>
            <person name="Lumini E."/>
            <person name="Ortu G."/>
            <person name="Petiti L."/>
            <person name="Cruveiller S."/>
            <person name="Bianciotto V."/>
            <person name="Piffanelli P."/>
            <person name="Lanfranco L."/>
            <person name="Bonfante P."/>
        </authorList>
    </citation>
    <scope>NUCLEOTIDE SEQUENCE [LARGE SCALE GENOMIC DNA]</scope>
    <source>
        <strain evidence="1 2">BEG34</strain>
    </source>
</reference>
<sequence>MLPAIHLAELSTLSTRAFNAFSSLSRAHSTLHHERAFHRLSEVAQQFVSGASEMPFIMKIPPSFRLTKVTQTDFAQALTTEPLLSRYFNTQEESSAISSMKKQWLQDTAHVVNQRISDMPSEDRGIELSFRFRKAYGDKIHHIALGTLWRGNGSGLQFGVVHQEAIPFKRNTETIHQSLIFNHFDTGAYFRDARSPVQNSLEKYGPPDVMIRTCSHPENILVSQWLSSENCIHPYGYRGKQCEGGFHELSCFSVTRTFQKIVRGNEVCMDTRPHVPDMIKEVVTDLFGTESYEKLRQFEFKGRKIDIEDPLLSEKEFYYAFISATSRWGDNEKWDVSPITPAQETVGTDRLQLSR</sequence>
<name>G2J8S2_9BURK</name>
<organism evidence="1 2">
    <name type="scientific">Candidatus Glomeribacter gigasporarum BEG34</name>
    <dbReference type="NCBI Taxonomy" id="1070319"/>
    <lineage>
        <taxon>Bacteria</taxon>
        <taxon>Pseudomonadati</taxon>
        <taxon>Pseudomonadota</taxon>
        <taxon>Betaproteobacteria</taxon>
        <taxon>Burkholderiales</taxon>
        <taxon>Burkholderiaceae</taxon>
        <taxon>Candidatus Glomeribacter</taxon>
    </lineage>
</organism>
<proteinExistence type="predicted"/>
<evidence type="ECO:0000313" key="1">
    <source>
        <dbReference type="EMBL" id="CCD29169.1"/>
    </source>
</evidence>
<dbReference type="EMBL" id="CAFB01000038">
    <property type="protein sequence ID" value="CCD29169.1"/>
    <property type="molecule type" value="Genomic_DNA"/>
</dbReference>
<comment type="caution">
    <text evidence="1">The sequence shown here is derived from an EMBL/GenBank/DDBJ whole genome shotgun (WGS) entry which is preliminary data.</text>
</comment>
<dbReference type="RefSeq" id="WP_006682404.1">
    <property type="nucleotide sequence ID" value="NZ_CAFB01000038.1"/>
</dbReference>
<dbReference type="Proteomes" id="UP000054051">
    <property type="component" value="Unassembled WGS sequence"/>
</dbReference>
<dbReference type="AlphaFoldDB" id="G2J8S2"/>